<gene>
    <name evidence="1" type="ORF">KGD84_32200</name>
</gene>
<dbReference type="RefSeq" id="WP_260697247.1">
    <property type="nucleotide sequence ID" value="NZ_CP074134.1"/>
</dbReference>
<evidence type="ECO:0000313" key="2">
    <source>
        <dbReference type="Proteomes" id="UP000676079"/>
    </source>
</evidence>
<protein>
    <submittedName>
        <fullName evidence="1">Uncharacterized protein</fullName>
    </submittedName>
</protein>
<dbReference type="Proteomes" id="UP000676079">
    <property type="component" value="Plasmid unnamed2"/>
</dbReference>
<keyword evidence="1" id="KW-0614">Plasmid</keyword>
<evidence type="ECO:0000313" key="1">
    <source>
        <dbReference type="EMBL" id="QUX26364.1"/>
    </source>
</evidence>
<organism evidence="1 2">
    <name type="scientific">Nocardiopsis changdeensis</name>
    <dbReference type="NCBI Taxonomy" id="2831969"/>
    <lineage>
        <taxon>Bacteria</taxon>
        <taxon>Bacillati</taxon>
        <taxon>Actinomycetota</taxon>
        <taxon>Actinomycetes</taxon>
        <taxon>Streptosporangiales</taxon>
        <taxon>Nocardiopsidaceae</taxon>
        <taxon>Nocardiopsis</taxon>
    </lineage>
</organism>
<proteinExistence type="predicted"/>
<sequence>MGLFDRRPTPEQQLALQEEQRRQAAEHQALIDRHAQQAQARRIRQVRVTAADIPEIKSICLSALHAMNPPGISLQRIAISEAKLTRGGMIVRGFLHGYTIDYSDKAPAEMRRALEDLGFVVGKNFGRDGVIVTGWDPRHYEGDQLTAARVQVRVTELREVHEELLELEASQVDVRDA</sequence>
<keyword evidence="2" id="KW-1185">Reference proteome</keyword>
<geneLocation type="plasmid" evidence="1 2">
    <name>unnamed2</name>
</geneLocation>
<dbReference type="EMBL" id="CP074134">
    <property type="protein sequence ID" value="QUX26364.1"/>
    <property type="molecule type" value="Genomic_DNA"/>
</dbReference>
<reference evidence="2" key="1">
    <citation type="submission" date="2021-05" db="EMBL/GenBank/DDBJ databases">
        <title>Direct Submission.</title>
        <authorList>
            <person name="Li K."/>
            <person name="Gao J."/>
        </authorList>
    </citation>
    <scope>NUCLEOTIDE SEQUENCE [LARGE SCALE GENOMIC DNA]</scope>
    <source>
        <strain evidence="2">Mg02</strain>
        <plasmid evidence="2">unnamed2</plasmid>
    </source>
</reference>
<name>A0ABX8BWB4_9ACTN</name>
<accession>A0ABX8BWB4</accession>